<dbReference type="AlphaFoldDB" id="L0K476"/>
<dbReference type="PANTHER" id="PTHR42188:SF1">
    <property type="entry name" value="23S RRNA-SPECIFIC ENDONUCLEASE VAPC20"/>
    <property type="match status" value="1"/>
</dbReference>
<dbReference type="InterPro" id="IPR039018">
    <property type="entry name" value="VapC20-like"/>
</dbReference>
<evidence type="ECO:0000259" key="6">
    <source>
        <dbReference type="Pfam" id="PF01850"/>
    </source>
</evidence>
<keyword evidence="2 5" id="KW-0540">Nuclease</keyword>
<keyword evidence="4 5" id="KW-0378">Hydrolase</keyword>
<keyword evidence="7" id="KW-0614">Plasmid</keyword>
<feature type="binding site" evidence="5">
    <location>
        <position position="112"/>
    </location>
    <ligand>
        <name>Mg(2+)</name>
        <dbReference type="ChEBI" id="CHEBI:18420"/>
    </ligand>
</feature>
<dbReference type="HOGENOM" id="CLU_136715_2_0_2"/>
<dbReference type="EC" id="3.1.-.-" evidence="5"/>
<geneLocation type="plasmid" evidence="7">
    <name>2</name>
</geneLocation>
<protein>
    <recommendedName>
        <fullName evidence="5">Ribonuclease VapC</fullName>
        <shortName evidence="5">RNase VapC</shortName>
        <ecNumber evidence="5">3.1.-.-</ecNumber>
    </recommendedName>
    <alternativeName>
        <fullName evidence="5">Putative toxin VapC</fullName>
    </alternativeName>
</protein>
<keyword evidence="5" id="KW-0460">Magnesium</keyword>
<evidence type="ECO:0000256" key="1">
    <source>
        <dbReference type="ARBA" id="ARBA00022649"/>
    </source>
</evidence>
<sequence length="149" mass="16543">MTDDPGTTPVFVDTSAWYAIFDEDDARHARATAVREAILAGDLMYRPIYTTSHVLGELATLLLRNSHDAASKALQQIRSSPNVTVIHADRVAFDAAVTEFDRYDDQEISLVDHLTSVLADERNIDRIFAFDGDFRTLGFTVVPKDTGEP</sequence>
<keyword evidence="3 5" id="KW-0479">Metal-binding</keyword>
<dbReference type="GO" id="GO:0016787">
    <property type="term" value="F:hydrolase activity"/>
    <property type="evidence" value="ECO:0007669"/>
    <property type="project" value="UniProtKB-KW"/>
</dbReference>
<name>L0K476_9EURY</name>
<dbReference type="RefSeq" id="WP_015323237.1">
    <property type="nucleotide sequence ID" value="NC_019976.1"/>
</dbReference>
<dbReference type="EMBL" id="CP003931">
    <property type="protein sequence ID" value="AGB39806.1"/>
    <property type="molecule type" value="Genomic_DNA"/>
</dbReference>
<keyword evidence="5" id="KW-0800">Toxin</keyword>
<dbReference type="Gene3D" id="3.40.50.1010">
    <property type="entry name" value="5'-nuclease"/>
    <property type="match status" value="1"/>
</dbReference>
<evidence type="ECO:0000256" key="3">
    <source>
        <dbReference type="ARBA" id="ARBA00022723"/>
    </source>
</evidence>
<organism evidence="7 8">
    <name type="scientific">Natronococcus occultus SP4</name>
    <dbReference type="NCBI Taxonomy" id="694430"/>
    <lineage>
        <taxon>Archaea</taxon>
        <taxon>Methanobacteriati</taxon>
        <taxon>Methanobacteriota</taxon>
        <taxon>Stenosarchaea group</taxon>
        <taxon>Halobacteria</taxon>
        <taxon>Halobacteriales</taxon>
        <taxon>Natrialbaceae</taxon>
        <taxon>Natronococcus</taxon>
    </lineage>
</organism>
<proteinExistence type="inferred from homology"/>
<dbReference type="InterPro" id="IPR002716">
    <property type="entry name" value="PIN_dom"/>
</dbReference>
<dbReference type="GO" id="GO:0004521">
    <property type="term" value="F:RNA endonuclease activity"/>
    <property type="evidence" value="ECO:0007669"/>
    <property type="project" value="InterPro"/>
</dbReference>
<dbReference type="GO" id="GO:0016075">
    <property type="term" value="P:rRNA catabolic process"/>
    <property type="evidence" value="ECO:0007669"/>
    <property type="project" value="TreeGrafter"/>
</dbReference>
<gene>
    <name evidence="5" type="primary">vapC</name>
    <name evidence="7" type="ORF">Natoc_4094</name>
</gene>
<dbReference type="SUPFAM" id="SSF88723">
    <property type="entry name" value="PIN domain-like"/>
    <property type="match status" value="1"/>
</dbReference>
<dbReference type="InterPro" id="IPR029060">
    <property type="entry name" value="PIN-like_dom_sf"/>
</dbReference>
<comment type="function">
    <text evidence="5">Toxic component of a toxin-antitoxin (TA) system. An RNase.</text>
</comment>
<accession>L0K476</accession>
<evidence type="ECO:0000256" key="2">
    <source>
        <dbReference type="ARBA" id="ARBA00022722"/>
    </source>
</evidence>
<feature type="domain" description="PIN" evidence="6">
    <location>
        <begin position="10"/>
        <end position="138"/>
    </location>
</feature>
<dbReference type="GO" id="GO:0000287">
    <property type="term" value="F:magnesium ion binding"/>
    <property type="evidence" value="ECO:0007669"/>
    <property type="project" value="UniProtKB-UniRule"/>
</dbReference>
<dbReference type="GeneID" id="14405821"/>
<dbReference type="HAMAP" id="MF_00265">
    <property type="entry name" value="VapC_Nob1"/>
    <property type="match status" value="1"/>
</dbReference>
<reference evidence="7 8" key="1">
    <citation type="submission" date="2012-11" db="EMBL/GenBank/DDBJ databases">
        <title>FINISHED of Natronococcus occultus SP4, DSM 3396.</title>
        <authorList>
            <consortium name="DOE Joint Genome Institute"/>
            <person name="Eisen J."/>
            <person name="Huntemann M."/>
            <person name="Wei C.-L."/>
            <person name="Han J."/>
            <person name="Detter J.C."/>
            <person name="Han C."/>
            <person name="Tapia R."/>
            <person name="Chen A."/>
            <person name="Kyrpides N."/>
            <person name="Mavromatis K."/>
            <person name="Markowitz V."/>
            <person name="Szeto E."/>
            <person name="Ivanova N."/>
            <person name="Mikhailova N."/>
            <person name="Ovchinnikova G."/>
            <person name="Pagani I."/>
            <person name="Pati A."/>
            <person name="Goodwin L."/>
            <person name="Nordberg H.P."/>
            <person name="Cantor M.N."/>
            <person name="Hua S.X."/>
            <person name="Woyke T."/>
            <person name="Eisen J."/>
            <person name="Klenk H.-P."/>
            <person name="Klenk H.-P."/>
        </authorList>
    </citation>
    <scope>NUCLEOTIDE SEQUENCE [LARGE SCALE GENOMIC DNA]</scope>
    <source>
        <strain evidence="7 8">SP4</strain>
        <plasmid evidence="8">Plasmid 2</plasmid>
    </source>
</reference>
<comment type="similarity">
    <text evidence="5">Belongs to the PINc/VapC protein family.</text>
</comment>
<evidence type="ECO:0000256" key="4">
    <source>
        <dbReference type="ARBA" id="ARBA00022801"/>
    </source>
</evidence>
<evidence type="ECO:0000256" key="5">
    <source>
        <dbReference type="HAMAP-Rule" id="MF_00265"/>
    </source>
</evidence>
<evidence type="ECO:0000313" key="7">
    <source>
        <dbReference type="EMBL" id="AGB39806.1"/>
    </source>
</evidence>
<evidence type="ECO:0000313" key="8">
    <source>
        <dbReference type="Proteomes" id="UP000010878"/>
    </source>
</evidence>
<dbReference type="PANTHER" id="PTHR42188">
    <property type="entry name" value="23S RRNA-SPECIFIC ENDONUCLEASE VAPC20"/>
    <property type="match status" value="1"/>
</dbReference>
<dbReference type="KEGG" id="nou:Natoc_4094"/>
<feature type="binding site" evidence="5">
    <location>
        <position position="13"/>
    </location>
    <ligand>
        <name>Mg(2+)</name>
        <dbReference type="ChEBI" id="CHEBI:18420"/>
    </ligand>
</feature>
<comment type="cofactor">
    <cofactor evidence="5">
        <name>Mg(2+)</name>
        <dbReference type="ChEBI" id="CHEBI:18420"/>
    </cofactor>
</comment>
<dbReference type="InterPro" id="IPR022907">
    <property type="entry name" value="VapC_family"/>
</dbReference>
<dbReference type="Proteomes" id="UP000010878">
    <property type="component" value="Plasmid 2"/>
</dbReference>
<dbReference type="Pfam" id="PF01850">
    <property type="entry name" value="PIN"/>
    <property type="match status" value="1"/>
</dbReference>
<keyword evidence="1 5" id="KW-1277">Toxin-antitoxin system</keyword>
<dbReference type="OrthoDB" id="198094at2157"/>
<keyword evidence="8" id="KW-1185">Reference proteome</keyword>
<dbReference type="GO" id="GO:0090729">
    <property type="term" value="F:toxin activity"/>
    <property type="evidence" value="ECO:0007669"/>
    <property type="project" value="UniProtKB-KW"/>
</dbReference>